<evidence type="ECO:0000256" key="4">
    <source>
        <dbReference type="ARBA" id="ARBA00022617"/>
    </source>
</evidence>
<dbReference type="HOGENOM" id="CLU_001570_2_2_1"/>
<dbReference type="GO" id="GO:0016705">
    <property type="term" value="F:oxidoreductase activity, acting on paired donors, with incorporation or reduction of molecular oxygen"/>
    <property type="evidence" value="ECO:0007669"/>
    <property type="project" value="InterPro"/>
</dbReference>
<dbReference type="InterPro" id="IPR050364">
    <property type="entry name" value="Cytochrome_P450_fung"/>
</dbReference>
<dbReference type="PRINTS" id="PR00463">
    <property type="entry name" value="EP450I"/>
</dbReference>
<keyword evidence="5" id="KW-0479">Metal-binding</keyword>
<dbReference type="EMBL" id="KN838316">
    <property type="protein sequence ID" value="KIJ22384.1"/>
    <property type="molecule type" value="Genomic_DNA"/>
</dbReference>
<evidence type="ECO:0000256" key="6">
    <source>
        <dbReference type="ARBA" id="ARBA00023002"/>
    </source>
</evidence>
<keyword evidence="6" id="KW-0560">Oxidoreductase</keyword>
<dbReference type="GO" id="GO:0020037">
    <property type="term" value="F:heme binding"/>
    <property type="evidence" value="ECO:0007669"/>
    <property type="project" value="InterPro"/>
</dbReference>
<comment type="similarity">
    <text evidence="3">Belongs to the cytochrome P450 family.</text>
</comment>
<comment type="cofactor">
    <cofactor evidence="1">
        <name>heme</name>
        <dbReference type="ChEBI" id="CHEBI:30413"/>
    </cofactor>
</comment>
<protein>
    <recommendedName>
        <fullName evidence="11">Cytochrome P450</fullName>
    </recommendedName>
</protein>
<name>A0A0C9TKK5_SPHS4</name>
<evidence type="ECO:0000256" key="2">
    <source>
        <dbReference type="ARBA" id="ARBA00005179"/>
    </source>
</evidence>
<dbReference type="AlphaFoldDB" id="A0A0C9TKK5"/>
<proteinExistence type="inferred from homology"/>
<evidence type="ECO:0008006" key="11">
    <source>
        <dbReference type="Google" id="ProtNLM"/>
    </source>
</evidence>
<accession>A0A0C9TKK5</accession>
<dbReference type="Proteomes" id="UP000054279">
    <property type="component" value="Unassembled WGS sequence"/>
</dbReference>
<dbReference type="InterPro" id="IPR036396">
    <property type="entry name" value="Cyt_P450_sf"/>
</dbReference>
<keyword evidence="7" id="KW-0408">Iron</keyword>
<evidence type="ECO:0000256" key="1">
    <source>
        <dbReference type="ARBA" id="ARBA00001971"/>
    </source>
</evidence>
<dbReference type="InterPro" id="IPR002401">
    <property type="entry name" value="Cyt_P450_E_grp-I"/>
</dbReference>
<evidence type="ECO:0000256" key="5">
    <source>
        <dbReference type="ARBA" id="ARBA00022723"/>
    </source>
</evidence>
<evidence type="ECO:0000313" key="9">
    <source>
        <dbReference type="EMBL" id="KIJ22384.1"/>
    </source>
</evidence>
<evidence type="ECO:0000256" key="7">
    <source>
        <dbReference type="ARBA" id="ARBA00023004"/>
    </source>
</evidence>
<evidence type="ECO:0000256" key="8">
    <source>
        <dbReference type="ARBA" id="ARBA00023033"/>
    </source>
</evidence>
<reference evidence="9 10" key="1">
    <citation type="submission" date="2014-06" db="EMBL/GenBank/DDBJ databases">
        <title>Evolutionary Origins and Diversification of the Mycorrhizal Mutualists.</title>
        <authorList>
            <consortium name="DOE Joint Genome Institute"/>
            <consortium name="Mycorrhizal Genomics Consortium"/>
            <person name="Kohler A."/>
            <person name="Kuo A."/>
            <person name="Nagy L.G."/>
            <person name="Floudas D."/>
            <person name="Copeland A."/>
            <person name="Barry K.W."/>
            <person name="Cichocki N."/>
            <person name="Veneault-Fourrey C."/>
            <person name="LaButti K."/>
            <person name="Lindquist E.A."/>
            <person name="Lipzen A."/>
            <person name="Lundell T."/>
            <person name="Morin E."/>
            <person name="Murat C."/>
            <person name="Riley R."/>
            <person name="Ohm R."/>
            <person name="Sun H."/>
            <person name="Tunlid A."/>
            <person name="Henrissat B."/>
            <person name="Grigoriev I.V."/>
            <person name="Hibbett D.S."/>
            <person name="Martin F."/>
        </authorList>
    </citation>
    <scope>NUCLEOTIDE SEQUENCE [LARGE SCALE GENOMIC DNA]</scope>
    <source>
        <strain evidence="9 10">SS14</strain>
    </source>
</reference>
<comment type="pathway">
    <text evidence="2">Secondary metabolite biosynthesis.</text>
</comment>
<organism evidence="9 10">
    <name type="scientific">Sphaerobolus stellatus (strain SS14)</name>
    <dbReference type="NCBI Taxonomy" id="990650"/>
    <lineage>
        <taxon>Eukaryota</taxon>
        <taxon>Fungi</taxon>
        <taxon>Dikarya</taxon>
        <taxon>Basidiomycota</taxon>
        <taxon>Agaricomycotina</taxon>
        <taxon>Agaricomycetes</taxon>
        <taxon>Phallomycetidae</taxon>
        <taxon>Geastrales</taxon>
        <taxon>Sphaerobolaceae</taxon>
        <taxon>Sphaerobolus</taxon>
    </lineage>
</organism>
<keyword evidence="8" id="KW-0503">Monooxygenase</keyword>
<dbReference type="PANTHER" id="PTHR46300">
    <property type="entry name" value="P450, PUTATIVE (EUROFUNG)-RELATED-RELATED"/>
    <property type="match status" value="1"/>
</dbReference>
<keyword evidence="4" id="KW-0349">Heme</keyword>
<sequence>LLRRLHKAPEDFIKHIRHTAGAIIMEVVPCSYLYDISSTHIIAINLSEEAMKAVGEACVPGRFMVDMIPWMKYIPEWVSGASFKKQARIWRKYILDMTDLPFEHVKAQMLCDRSVSPIDDGLSTHLESLTATNDTPADAEQVMKNTAATIFSGGSDTTVKTLITFVLAMVLFPDVQKKVQEELDVVFGGVRLPEIEDMVTLPYTIAAYKEAMRWHPLIPLGVPHAATQDDVIDGYFIPKGTIGFGNSWYV</sequence>
<dbReference type="Gene3D" id="1.10.630.10">
    <property type="entry name" value="Cytochrome P450"/>
    <property type="match status" value="1"/>
</dbReference>
<evidence type="ECO:0000256" key="3">
    <source>
        <dbReference type="ARBA" id="ARBA00010617"/>
    </source>
</evidence>
<dbReference type="SUPFAM" id="SSF48264">
    <property type="entry name" value="Cytochrome P450"/>
    <property type="match status" value="1"/>
</dbReference>
<gene>
    <name evidence="9" type="ORF">M422DRAFT_83631</name>
</gene>
<dbReference type="Pfam" id="PF00067">
    <property type="entry name" value="p450"/>
    <property type="match status" value="1"/>
</dbReference>
<dbReference type="GO" id="GO:0005506">
    <property type="term" value="F:iron ion binding"/>
    <property type="evidence" value="ECO:0007669"/>
    <property type="project" value="InterPro"/>
</dbReference>
<evidence type="ECO:0000313" key="10">
    <source>
        <dbReference type="Proteomes" id="UP000054279"/>
    </source>
</evidence>
<dbReference type="PANTHER" id="PTHR46300:SF7">
    <property type="entry name" value="P450, PUTATIVE (EUROFUNG)-RELATED"/>
    <property type="match status" value="1"/>
</dbReference>
<dbReference type="InterPro" id="IPR001128">
    <property type="entry name" value="Cyt_P450"/>
</dbReference>
<dbReference type="OrthoDB" id="2789670at2759"/>
<dbReference type="GO" id="GO:0004497">
    <property type="term" value="F:monooxygenase activity"/>
    <property type="evidence" value="ECO:0007669"/>
    <property type="project" value="UniProtKB-KW"/>
</dbReference>
<feature type="non-terminal residue" evidence="9">
    <location>
        <position position="250"/>
    </location>
</feature>
<keyword evidence="10" id="KW-1185">Reference proteome</keyword>
<feature type="non-terminal residue" evidence="9">
    <location>
        <position position="1"/>
    </location>
</feature>